<evidence type="ECO:0000256" key="7">
    <source>
        <dbReference type="ARBA" id="ARBA00022801"/>
    </source>
</evidence>
<dbReference type="FunFam" id="3.40.470.10:FF:000001">
    <property type="entry name" value="Uracil-DNA glycosylase"/>
    <property type="match status" value="1"/>
</dbReference>
<dbReference type="PATRIC" id="fig|616990.3.peg.489"/>
<dbReference type="GO" id="GO:0005737">
    <property type="term" value="C:cytoplasm"/>
    <property type="evidence" value="ECO:0007669"/>
    <property type="project" value="UniProtKB-SubCell"/>
</dbReference>
<dbReference type="AlphaFoldDB" id="A0A0R2LVD0"/>
<dbReference type="CDD" id="cd10027">
    <property type="entry name" value="UDG-F1-like"/>
    <property type="match status" value="1"/>
</dbReference>
<name>A0A0R2LVD0_9LACO</name>
<evidence type="ECO:0000256" key="1">
    <source>
        <dbReference type="ARBA" id="ARBA00001400"/>
    </source>
</evidence>
<dbReference type="STRING" id="616990.IV54_GL000454"/>
<keyword evidence="9" id="KW-0963">Cytoplasm</keyword>
<evidence type="ECO:0000256" key="11">
    <source>
        <dbReference type="RuleBase" id="RU003780"/>
    </source>
</evidence>
<evidence type="ECO:0000313" key="14">
    <source>
        <dbReference type="Proteomes" id="UP000051906"/>
    </source>
</evidence>
<dbReference type="Proteomes" id="UP000051906">
    <property type="component" value="Unassembled WGS sequence"/>
</dbReference>
<gene>
    <name evidence="9" type="primary">ung</name>
    <name evidence="13" type="ORF">IV54_GL000454</name>
</gene>
<keyword evidence="6 9" id="KW-0227">DNA damage</keyword>
<dbReference type="NCBIfam" id="NF003588">
    <property type="entry name" value="PRK05254.1-1"/>
    <property type="match status" value="1"/>
</dbReference>
<organism evidence="13 14">
    <name type="scientific">Levilactobacillus paucivorans</name>
    <dbReference type="NCBI Taxonomy" id="616990"/>
    <lineage>
        <taxon>Bacteria</taxon>
        <taxon>Bacillati</taxon>
        <taxon>Bacillota</taxon>
        <taxon>Bacilli</taxon>
        <taxon>Lactobacillales</taxon>
        <taxon>Lactobacillaceae</taxon>
        <taxon>Levilactobacillus</taxon>
    </lineage>
</organism>
<dbReference type="SUPFAM" id="SSF52141">
    <property type="entry name" value="Uracil-DNA glycosylase-like"/>
    <property type="match status" value="1"/>
</dbReference>
<dbReference type="PANTHER" id="PTHR11264">
    <property type="entry name" value="URACIL-DNA GLYCOSYLASE"/>
    <property type="match status" value="1"/>
</dbReference>
<feature type="active site" description="Proton acceptor" evidence="9 10">
    <location>
        <position position="68"/>
    </location>
</feature>
<evidence type="ECO:0000256" key="10">
    <source>
        <dbReference type="PROSITE-ProRule" id="PRU10072"/>
    </source>
</evidence>
<evidence type="ECO:0000256" key="4">
    <source>
        <dbReference type="ARBA" id="ARBA00012030"/>
    </source>
</evidence>
<dbReference type="InterPro" id="IPR005122">
    <property type="entry name" value="Uracil-DNA_glycosylase-like"/>
</dbReference>
<comment type="subcellular location">
    <subcellularLocation>
        <location evidence="9">Cytoplasm</location>
    </subcellularLocation>
</comment>
<feature type="domain" description="Uracil-DNA glycosylase-like" evidence="12">
    <location>
        <begin position="53"/>
        <end position="213"/>
    </location>
</feature>
<evidence type="ECO:0000256" key="2">
    <source>
        <dbReference type="ARBA" id="ARBA00002631"/>
    </source>
</evidence>
<sequence length="245" mass="27671">MLGMKPFIHNDWWPVLEPEFEQAYYQQLRQFLVEEYQHHEIYPDMYHIFTAFEWTPFSQVKVVILGQDPYHNPGQAHGCSFSVLPGTPIPPSLKNIYKELQSDLGIAPVNHGYLEKWAKQGVLLLNSVLTVRYGQAFSHKGHGWERLTDVAIAKLSARKEPVVFILWGNAARSKIKLIDTKTNIVLQSPHPSPLSANRGFFGSKPFSKTNIALQSLGEAPIDWQLPAEVTVADPKGSPNQTSQQN</sequence>
<dbReference type="NCBIfam" id="NF003591">
    <property type="entry name" value="PRK05254.1-4"/>
    <property type="match status" value="1"/>
</dbReference>
<protein>
    <recommendedName>
        <fullName evidence="5 9">Uracil-DNA glycosylase</fullName>
        <shortName evidence="9">UDG</shortName>
        <ecNumber evidence="4 9">3.2.2.27</ecNumber>
    </recommendedName>
</protein>
<evidence type="ECO:0000313" key="13">
    <source>
        <dbReference type="EMBL" id="KRO05062.1"/>
    </source>
</evidence>
<dbReference type="SMART" id="SM00987">
    <property type="entry name" value="UreE_C"/>
    <property type="match status" value="1"/>
</dbReference>
<evidence type="ECO:0000256" key="6">
    <source>
        <dbReference type="ARBA" id="ARBA00022763"/>
    </source>
</evidence>
<comment type="function">
    <text evidence="2 9 11">Excises uracil residues from the DNA which can arise as a result of misincorporation of dUMP residues by DNA polymerase or due to deamination of cytosine.</text>
</comment>
<keyword evidence="7 9" id="KW-0378">Hydrolase</keyword>
<reference evidence="13 14" key="1">
    <citation type="journal article" date="2015" name="Genome Announc.">
        <title>Expanding the biotechnology potential of lactobacilli through comparative genomics of 213 strains and associated genera.</title>
        <authorList>
            <person name="Sun Z."/>
            <person name="Harris H.M."/>
            <person name="McCann A."/>
            <person name="Guo C."/>
            <person name="Argimon S."/>
            <person name="Zhang W."/>
            <person name="Yang X."/>
            <person name="Jeffery I.B."/>
            <person name="Cooney J.C."/>
            <person name="Kagawa T.F."/>
            <person name="Liu W."/>
            <person name="Song Y."/>
            <person name="Salvetti E."/>
            <person name="Wrobel A."/>
            <person name="Rasinkangas P."/>
            <person name="Parkhill J."/>
            <person name="Rea M.C."/>
            <person name="O'Sullivan O."/>
            <person name="Ritari J."/>
            <person name="Douillard F.P."/>
            <person name="Paul Ross R."/>
            <person name="Yang R."/>
            <person name="Briner A.E."/>
            <person name="Felis G.E."/>
            <person name="de Vos W.M."/>
            <person name="Barrangou R."/>
            <person name="Klaenhammer T.R."/>
            <person name="Caufield P.W."/>
            <person name="Cui Y."/>
            <person name="Zhang H."/>
            <person name="O'Toole P.W."/>
        </authorList>
    </citation>
    <scope>NUCLEOTIDE SEQUENCE [LARGE SCALE GENOMIC DNA]</scope>
    <source>
        <strain evidence="13 14">DSM 22467</strain>
    </source>
</reference>
<accession>A0A0R2LVD0</accession>
<dbReference type="GO" id="GO:0004844">
    <property type="term" value="F:uracil DNA N-glycosylase activity"/>
    <property type="evidence" value="ECO:0007669"/>
    <property type="project" value="UniProtKB-UniRule"/>
</dbReference>
<dbReference type="NCBIfam" id="TIGR00628">
    <property type="entry name" value="ung"/>
    <property type="match status" value="1"/>
</dbReference>
<dbReference type="Pfam" id="PF03167">
    <property type="entry name" value="UDG"/>
    <property type="match status" value="1"/>
</dbReference>
<comment type="catalytic activity">
    <reaction evidence="1 9 11">
        <text>Hydrolyzes single-stranded DNA or mismatched double-stranded DNA and polynucleotides, releasing free uracil.</text>
        <dbReference type="EC" id="3.2.2.27"/>
    </reaction>
</comment>
<dbReference type="EC" id="3.2.2.27" evidence="4 9"/>
<dbReference type="InterPro" id="IPR018085">
    <property type="entry name" value="Ura-DNA_Glyclase_AS"/>
</dbReference>
<dbReference type="NCBIfam" id="NF003589">
    <property type="entry name" value="PRK05254.1-2"/>
    <property type="match status" value="1"/>
</dbReference>
<dbReference type="InterPro" id="IPR036895">
    <property type="entry name" value="Uracil-DNA_glycosylase-like_sf"/>
</dbReference>
<dbReference type="PROSITE" id="PS00130">
    <property type="entry name" value="U_DNA_GLYCOSYLASE"/>
    <property type="match status" value="1"/>
</dbReference>
<dbReference type="NCBIfam" id="NF003592">
    <property type="entry name" value="PRK05254.1-5"/>
    <property type="match status" value="1"/>
</dbReference>
<evidence type="ECO:0000256" key="9">
    <source>
        <dbReference type="HAMAP-Rule" id="MF_00148"/>
    </source>
</evidence>
<keyword evidence="14" id="KW-1185">Reference proteome</keyword>
<proteinExistence type="inferred from homology"/>
<evidence type="ECO:0000259" key="12">
    <source>
        <dbReference type="SMART" id="SM00986"/>
    </source>
</evidence>
<dbReference type="GO" id="GO:0097510">
    <property type="term" value="P:base-excision repair, AP site formation via deaminated base removal"/>
    <property type="evidence" value="ECO:0007669"/>
    <property type="project" value="TreeGrafter"/>
</dbReference>
<evidence type="ECO:0000256" key="5">
    <source>
        <dbReference type="ARBA" id="ARBA00018429"/>
    </source>
</evidence>
<dbReference type="SMART" id="SM00986">
    <property type="entry name" value="UDG"/>
    <property type="match status" value="1"/>
</dbReference>
<dbReference type="Gene3D" id="3.40.470.10">
    <property type="entry name" value="Uracil-DNA glycosylase-like domain"/>
    <property type="match status" value="1"/>
</dbReference>
<keyword evidence="8 9" id="KW-0234">DNA repair</keyword>
<comment type="similarity">
    <text evidence="3 9 11">Belongs to the uracil-DNA glycosylase (UDG) superfamily. UNG family.</text>
</comment>
<evidence type="ECO:0000256" key="3">
    <source>
        <dbReference type="ARBA" id="ARBA00008184"/>
    </source>
</evidence>
<dbReference type="EMBL" id="JQCA01000016">
    <property type="protein sequence ID" value="KRO05062.1"/>
    <property type="molecule type" value="Genomic_DNA"/>
</dbReference>
<dbReference type="InterPro" id="IPR002043">
    <property type="entry name" value="UDG_fam1"/>
</dbReference>
<dbReference type="PANTHER" id="PTHR11264:SF0">
    <property type="entry name" value="URACIL-DNA GLYCOSYLASE"/>
    <property type="match status" value="1"/>
</dbReference>
<dbReference type="HAMAP" id="MF_00148">
    <property type="entry name" value="UDG"/>
    <property type="match status" value="1"/>
</dbReference>
<comment type="caution">
    <text evidence="13">The sequence shown here is derived from an EMBL/GenBank/DDBJ whole genome shotgun (WGS) entry which is preliminary data.</text>
</comment>
<evidence type="ECO:0000256" key="8">
    <source>
        <dbReference type="ARBA" id="ARBA00023204"/>
    </source>
</evidence>